<keyword evidence="8" id="KW-0808">Transferase</keyword>
<evidence type="ECO:0000256" key="3">
    <source>
        <dbReference type="ARBA" id="ARBA00022759"/>
    </source>
</evidence>
<feature type="domain" description="Retroviral polymerase SH3-like" evidence="10">
    <location>
        <begin position="55"/>
        <end position="80"/>
    </location>
</feature>
<evidence type="ECO:0000256" key="7">
    <source>
        <dbReference type="ARBA" id="ARBA00022918"/>
    </source>
</evidence>
<gene>
    <name evidence="11" type="ORF">R1sor_021330</name>
</gene>
<keyword evidence="3" id="KW-0255">Endonuclease</keyword>
<dbReference type="PANTHER" id="PTHR42648:SF11">
    <property type="entry name" value="TRANSPOSON TY4-P GAG-POL POLYPROTEIN"/>
    <property type="match status" value="1"/>
</dbReference>
<keyword evidence="7" id="KW-0695">RNA-directed DNA polymerase</keyword>
<dbReference type="PANTHER" id="PTHR42648">
    <property type="entry name" value="TRANSPOSASE, PUTATIVE-RELATED"/>
    <property type="match status" value="1"/>
</dbReference>
<proteinExistence type="predicted"/>
<dbReference type="EMBL" id="JBJQOH010000007">
    <property type="protein sequence ID" value="KAL3678374.1"/>
    <property type="molecule type" value="Genomic_DNA"/>
</dbReference>
<keyword evidence="4" id="KW-0378">Hydrolase</keyword>
<comment type="caution">
    <text evidence="11">The sequence shown here is derived from an EMBL/GenBank/DDBJ whole genome shotgun (WGS) entry which is preliminary data.</text>
</comment>
<evidence type="ECO:0000256" key="6">
    <source>
        <dbReference type="ARBA" id="ARBA00022908"/>
    </source>
</evidence>
<dbReference type="GO" id="GO:0015074">
    <property type="term" value="P:DNA integration"/>
    <property type="evidence" value="ECO:0007669"/>
    <property type="project" value="UniProtKB-KW"/>
</dbReference>
<keyword evidence="6" id="KW-0229">DNA integration</keyword>
<dbReference type="GO" id="GO:0004519">
    <property type="term" value="F:endonuclease activity"/>
    <property type="evidence" value="ECO:0007669"/>
    <property type="project" value="UniProtKB-KW"/>
</dbReference>
<evidence type="ECO:0000313" key="11">
    <source>
        <dbReference type="EMBL" id="KAL3678374.1"/>
    </source>
</evidence>
<dbReference type="InterPro" id="IPR057670">
    <property type="entry name" value="SH3_retrovirus"/>
</dbReference>
<reference evidence="11 12" key="1">
    <citation type="submission" date="2024-09" db="EMBL/GenBank/DDBJ databases">
        <title>Chromosome-scale assembly of Riccia sorocarpa.</title>
        <authorList>
            <person name="Paukszto L."/>
        </authorList>
    </citation>
    <scope>NUCLEOTIDE SEQUENCE [LARGE SCALE GENOMIC DNA]</scope>
    <source>
        <strain evidence="11">LP-2024</strain>
        <tissue evidence="11">Aerial parts of the thallus</tissue>
    </source>
</reference>
<keyword evidence="8" id="KW-0548">Nucleotidyltransferase</keyword>
<organism evidence="11 12">
    <name type="scientific">Riccia sorocarpa</name>
    <dbReference type="NCBI Taxonomy" id="122646"/>
    <lineage>
        <taxon>Eukaryota</taxon>
        <taxon>Viridiplantae</taxon>
        <taxon>Streptophyta</taxon>
        <taxon>Embryophyta</taxon>
        <taxon>Marchantiophyta</taxon>
        <taxon>Marchantiopsida</taxon>
        <taxon>Marchantiidae</taxon>
        <taxon>Marchantiales</taxon>
        <taxon>Ricciaceae</taxon>
        <taxon>Riccia</taxon>
    </lineage>
</organism>
<keyword evidence="9" id="KW-0233">DNA recombination</keyword>
<dbReference type="GO" id="GO:0016787">
    <property type="term" value="F:hydrolase activity"/>
    <property type="evidence" value="ECO:0007669"/>
    <property type="project" value="UniProtKB-KW"/>
</dbReference>
<keyword evidence="8" id="KW-0239">DNA-directed DNA polymerase</keyword>
<dbReference type="AlphaFoldDB" id="A0ABD3GIX5"/>
<dbReference type="Proteomes" id="UP001633002">
    <property type="component" value="Unassembled WGS sequence"/>
</dbReference>
<sequence>MILEGGLPAYLWGEVITAATYLTNRSPTKSNSGLTPEEKYTGKPPDLSHLRVYRCVAYVHLDSCKTTKLDSRTTKCILVGDLGTGKLRGGVHNTRVAKSHAR</sequence>
<accession>A0ABD3GIX5</accession>
<evidence type="ECO:0000256" key="4">
    <source>
        <dbReference type="ARBA" id="ARBA00022801"/>
    </source>
</evidence>
<evidence type="ECO:0000259" key="10">
    <source>
        <dbReference type="Pfam" id="PF25597"/>
    </source>
</evidence>
<dbReference type="GO" id="GO:0006310">
    <property type="term" value="P:DNA recombination"/>
    <property type="evidence" value="ECO:0007669"/>
    <property type="project" value="UniProtKB-KW"/>
</dbReference>
<protein>
    <recommendedName>
        <fullName evidence="10">Retroviral polymerase SH3-like domain-containing protein</fullName>
    </recommendedName>
</protein>
<keyword evidence="1" id="KW-0540">Nuclease</keyword>
<evidence type="ECO:0000256" key="8">
    <source>
        <dbReference type="ARBA" id="ARBA00022932"/>
    </source>
</evidence>
<evidence type="ECO:0000256" key="5">
    <source>
        <dbReference type="ARBA" id="ARBA00022842"/>
    </source>
</evidence>
<dbReference type="GO" id="GO:0003964">
    <property type="term" value="F:RNA-directed DNA polymerase activity"/>
    <property type="evidence" value="ECO:0007669"/>
    <property type="project" value="UniProtKB-KW"/>
</dbReference>
<dbReference type="GO" id="GO:0003887">
    <property type="term" value="F:DNA-directed DNA polymerase activity"/>
    <property type="evidence" value="ECO:0007669"/>
    <property type="project" value="UniProtKB-KW"/>
</dbReference>
<evidence type="ECO:0000256" key="9">
    <source>
        <dbReference type="ARBA" id="ARBA00023172"/>
    </source>
</evidence>
<dbReference type="InterPro" id="IPR039537">
    <property type="entry name" value="Retrotran_Ty1/copia-like"/>
</dbReference>
<dbReference type="GO" id="GO:0046872">
    <property type="term" value="F:metal ion binding"/>
    <property type="evidence" value="ECO:0007669"/>
    <property type="project" value="UniProtKB-KW"/>
</dbReference>
<dbReference type="Pfam" id="PF25597">
    <property type="entry name" value="SH3_retrovirus"/>
    <property type="match status" value="1"/>
</dbReference>
<keyword evidence="2" id="KW-0479">Metal-binding</keyword>
<evidence type="ECO:0000256" key="1">
    <source>
        <dbReference type="ARBA" id="ARBA00022722"/>
    </source>
</evidence>
<evidence type="ECO:0000313" key="12">
    <source>
        <dbReference type="Proteomes" id="UP001633002"/>
    </source>
</evidence>
<keyword evidence="5" id="KW-0460">Magnesium</keyword>
<keyword evidence="12" id="KW-1185">Reference proteome</keyword>
<name>A0ABD3GIX5_9MARC</name>
<evidence type="ECO:0000256" key="2">
    <source>
        <dbReference type="ARBA" id="ARBA00022723"/>
    </source>
</evidence>